<feature type="chain" id="PRO_5040547540" description="Peptide hydrolase" evidence="3">
    <location>
        <begin position="34"/>
        <end position="425"/>
    </location>
</feature>
<reference evidence="6" key="1">
    <citation type="submission" date="2020-11" db="EMBL/GenBank/DDBJ databases">
        <authorList>
            <consortium name="DOE Joint Genome Institute"/>
            <person name="Ahrendt S."/>
            <person name="Riley R."/>
            <person name="Andreopoulos W."/>
            <person name="Labutti K."/>
            <person name="Pangilinan J."/>
            <person name="Ruiz-Duenas F.J."/>
            <person name="Barrasa J.M."/>
            <person name="Sanchez-Garcia M."/>
            <person name="Camarero S."/>
            <person name="Miyauchi S."/>
            <person name="Serrano A."/>
            <person name="Linde D."/>
            <person name="Babiker R."/>
            <person name="Drula E."/>
            <person name="Ayuso-Fernandez I."/>
            <person name="Pacheco R."/>
            <person name="Padilla G."/>
            <person name="Ferreira P."/>
            <person name="Barriuso J."/>
            <person name="Kellner H."/>
            <person name="Castanera R."/>
            <person name="Alfaro M."/>
            <person name="Ramirez L."/>
            <person name="Pisabarro A.G."/>
            <person name="Kuo A."/>
            <person name="Tritt A."/>
            <person name="Lipzen A."/>
            <person name="He G."/>
            <person name="Yan M."/>
            <person name="Ng V."/>
            <person name="Cullen D."/>
            <person name="Martin F."/>
            <person name="Rosso M.-N."/>
            <person name="Henrissat B."/>
            <person name="Hibbett D."/>
            <person name="Martinez A.T."/>
            <person name="Grigoriev I.V."/>
        </authorList>
    </citation>
    <scope>NUCLEOTIDE SEQUENCE</scope>
    <source>
        <strain evidence="6">MF-IS2</strain>
    </source>
</reference>
<feature type="signal peptide" evidence="3">
    <location>
        <begin position="1"/>
        <end position="33"/>
    </location>
</feature>
<dbReference type="Gene3D" id="3.40.630.10">
    <property type="entry name" value="Zn peptidases"/>
    <property type="match status" value="1"/>
</dbReference>
<dbReference type="PANTHER" id="PTHR12283:SF6">
    <property type="entry name" value="GLUTAMINYL-PEPTIDE CYCLOTRANSFERASE-RELATED"/>
    <property type="match status" value="1"/>
</dbReference>
<organism evidence="6 7">
    <name type="scientific">Macrolepiota fuliginosa MF-IS2</name>
    <dbReference type="NCBI Taxonomy" id="1400762"/>
    <lineage>
        <taxon>Eukaryota</taxon>
        <taxon>Fungi</taxon>
        <taxon>Dikarya</taxon>
        <taxon>Basidiomycota</taxon>
        <taxon>Agaricomycotina</taxon>
        <taxon>Agaricomycetes</taxon>
        <taxon>Agaricomycetidae</taxon>
        <taxon>Agaricales</taxon>
        <taxon>Agaricineae</taxon>
        <taxon>Agaricaceae</taxon>
        <taxon>Macrolepiota</taxon>
    </lineage>
</organism>
<evidence type="ECO:0000259" key="5">
    <source>
        <dbReference type="Pfam" id="PF04389"/>
    </source>
</evidence>
<dbReference type="InterPro" id="IPR037457">
    <property type="entry name" value="M28_QC"/>
</dbReference>
<sequence>MPSWQPCWSRIPAFCILWCLGSVLLSLQASILGERDLPRLSGDELSVLVTGVPDPIPKLDPANPASHLSKILIPRAPDTENSTLVRNYIVSTLKKLDWHIEEDEFTDDTPIGRKRFTNIIATKDPSASRRVVLSAHFDSKYFPDYPQNQFVGATDSAAPCAIMLDIAETLNPLLDDRKKRYEDGLLDEDDDIADMTLQLVFFDGEEAFHEWTDTDSIYGARHLAEKWATTYQQSHSKRRLISSQETEISTVEHLILLDLLGARQPLIKSYYPDTAWLFDALIDIEKRLGDSGAFSYGKEKSMAPGKWTSYFVPRKQFKFGFGYIGDDHVPFLKKGVSVLHIIADPFPRVWHSLKDDATVLDLPTMRRWSLLFRVFLSEYLHLSPQIPRKREDSHDSGGNSIPESEHGRYDKNISDLVSFAFVLPE</sequence>
<dbReference type="SUPFAM" id="SSF53187">
    <property type="entry name" value="Zn-dependent exopeptidases"/>
    <property type="match status" value="1"/>
</dbReference>
<name>A0A9P6C2A7_9AGAR</name>
<comment type="caution">
    <text evidence="6">The sequence shown here is derived from an EMBL/GenBank/DDBJ whole genome shotgun (WGS) entry which is preliminary data.</text>
</comment>
<dbReference type="Proteomes" id="UP000807342">
    <property type="component" value="Unassembled WGS sequence"/>
</dbReference>
<dbReference type="InterPro" id="IPR040234">
    <property type="entry name" value="QC/QCL"/>
</dbReference>
<dbReference type="Pfam" id="PF04389">
    <property type="entry name" value="Peptidase_M28"/>
    <property type="match status" value="1"/>
</dbReference>
<feature type="domain" description="Peptidase M28" evidence="5">
    <location>
        <begin position="118"/>
        <end position="373"/>
    </location>
</feature>
<proteinExistence type="inferred from homology"/>
<evidence type="ECO:0000313" key="7">
    <source>
        <dbReference type="Proteomes" id="UP000807342"/>
    </source>
</evidence>
<keyword evidence="7" id="KW-1185">Reference proteome</keyword>
<dbReference type="GO" id="GO:0008270">
    <property type="term" value="F:zinc ion binding"/>
    <property type="evidence" value="ECO:0007669"/>
    <property type="project" value="TreeGrafter"/>
</dbReference>
<evidence type="ECO:0000256" key="2">
    <source>
        <dbReference type="ARBA" id="ARBA00023315"/>
    </source>
</evidence>
<dbReference type="AlphaFoldDB" id="A0A9P6C2A7"/>
<dbReference type="CDD" id="cd03880">
    <property type="entry name" value="M28_QC_like"/>
    <property type="match status" value="1"/>
</dbReference>
<dbReference type="EMBL" id="MU151251">
    <property type="protein sequence ID" value="KAF9446334.1"/>
    <property type="molecule type" value="Genomic_DNA"/>
</dbReference>
<keyword evidence="3" id="KW-0645">Protease</keyword>
<dbReference type="PANTHER" id="PTHR12283">
    <property type="entry name" value="GLUTAMINYL-PEPTIDE CYCLOTRANSFERASE"/>
    <property type="match status" value="1"/>
</dbReference>
<dbReference type="GO" id="GO:0006508">
    <property type="term" value="P:proteolysis"/>
    <property type="evidence" value="ECO:0007669"/>
    <property type="project" value="UniProtKB-KW"/>
</dbReference>
<dbReference type="EC" id="3.4.-.-" evidence="3"/>
<dbReference type="GO" id="GO:0016603">
    <property type="term" value="F:glutaminyl-peptide cyclotransferase activity"/>
    <property type="evidence" value="ECO:0007669"/>
    <property type="project" value="InterPro"/>
</dbReference>
<keyword evidence="3" id="KW-0732">Signal</keyword>
<keyword evidence="2" id="KW-0012">Acyltransferase</keyword>
<gene>
    <name evidence="6" type="ORF">P691DRAFT_708831</name>
</gene>
<evidence type="ECO:0000256" key="3">
    <source>
        <dbReference type="RuleBase" id="RU361240"/>
    </source>
</evidence>
<evidence type="ECO:0000313" key="6">
    <source>
        <dbReference type="EMBL" id="KAF9446334.1"/>
    </source>
</evidence>
<evidence type="ECO:0000256" key="4">
    <source>
        <dbReference type="SAM" id="MobiDB-lite"/>
    </source>
</evidence>
<evidence type="ECO:0000256" key="1">
    <source>
        <dbReference type="ARBA" id="ARBA00022679"/>
    </source>
</evidence>
<dbReference type="FunFam" id="3.40.630.10:FF:000081">
    <property type="entry name" value="Peptide hydrolase"/>
    <property type="match status" value="1"/>
</dbReference>
<keyword evidence="1" id="KW-0808">Transferase</keyword>
<accession>A0A9P6C2A7</accession>
<protein>
    <recommendedName>
        <fullName evidence="3">Peptide hydrolase</fullName>
        <ecNumber evidence="3">3.4.-.-</ecNumber>
    </recommendedName>
</protein>
<keyword evidence="3" id="KW-0479">Metal-binding</keyword>
<dbReference type="GO" id="GO:0008233">
    <property type="term" value="F:peptidase activity"/>
    <property type="evidence" value="ECO:0007669"/>
    <property type="project" value="UniProtKB-KW"/>
</dbReference>
<keyword evidence="3" id="KW-0378">Hydrolase</keyword>
<keyword evidence="3" id="KW-0862">Zinc</keyword>
<comment type="similarity">
    <text evidence="3">Belongs to the peptidase M28 family.</text>
</comment>
<dbReference type="InterPro" id="IPR007484">
    <property type="entry name" value="Peptidase_M28"/>
</dbReference>
<dbReference type="OrthoDB" id="3907302at2759"/>
<feature type="region of interest" description="Disordered" evidence="4">
    <location>
        <begin position="387"/>
        <end position="408"/>
    </location>
</feature>